<proteinExistence type="predicted"/>
<dbReference type="AlphaFoldDB" id="A0A8T2TAK9"/>
<dbReference type="OrthoDB" id="10537277at2759"/>
<dbReference type="EMBL" id="CM035419">
    <property type="protein sequence ID" value="KAH7415162.1"/>
    <property type="molecule type" value="Genomic_DNA"/>
</dbReference>
<feature type="region of interest" description="Disordered" evidence="1">
    <location>
        <begin position="1"/>
        <end position="25"/>
    </location>
</feature>
<name>A0A8T2TAK9_CERRI</name>
<keyword evidence="3" id="KW-1185">Reference proteome</keyword>
<protein>
    <submittedName>
        <fullName evidence="2">Uncharacterized protein</fullName>
    </submittedName>
</protein>
<organism evidence="2 3">
    <name type="scientific">Ceratopteris richardii</name>
    <name type="common">Triangle waterfern</name>
    <dbReference type="NCBI Taxonomy" id="49495"/>
    <lineage>
        <taxon>Eukaryota</taxon>
        <taxon>Viridiplantae</taxon>
        <taxon>Streptophyta</taxon>
        <taxon>Embryophyta</taxon>
        <taxon>Tracheophyta</taxon>
        <taxon>Polypodiopsida</taxon>
        <taxon>Polypodiidae</taxon>
        <taxon>Polypodiales</taxon>
        <taxon>Pteridineae</taxon>
        <taxon>Pteridaceae</taxon>
        <taxon>Parkerioideae</taxon>
        <taxon>Ceratopteris</taxon>
    </lineage>
</organism>
<evidence type="ECO:0000313" key="3">
    <source>
        <dbReference type="Proteomes" id="UP000825935"/>
    </source>
</evidence>
<dbReference type="Proteomes" id="UP000825935">
    <property type="component" value="Chromosome 14"/>
</dbReference>
<feature type="compositionally biased region" description="Basic and acidic residues" evidence="1">
    <location>
        <begin position="1"/>
        <end position="13"/>
    </location>
</feature>
<reference evidence="2" key="1">
    <citation type="submission" date="2021-08" db="EMBL/GenBank/DDBJ databases">
        <title>WGS assembly of Ceratopteris richardii.</title>
        <authorList>
            <person name="Marchant D.B."/>
            <person name="Chen G."/>
            <person name="Jenkins J."/>
            <person name="Shu S."/>
            <person name="Leebens-Mack J."/>
            <person name="Grimwood J."/>
            <person name="Schmutz J."/>
            <person name="Soltis P."/>
            <person name="Soltis D."/>
            <person name="Chen Z.-H."/>
        </authorList>
    </citation>
    <scope>NUCLEOTIDE SEQUENCE</scope>
    <source>
        <strain evidence="2">Whitten #5841</strain>
        <tissue evidence="2">Leaf</tissue>
    </source>
</reference>
<accession>A0A8T2TAK9</accession>
<evidence type="ECO:0000256" key="1">
    <source>
        <dbReference type="SAM" id="MobiDB-lite"/>
    </source>
</evidence>
<sequence>MDPSRTRNKETGVHKNGGIKNSRLDVGSLPPAKPLQINPSSPIIVPQIIHRILTTSDSSTPVCSLLNRINHTTVEPIIHGDICRRTLFSKSIGADDDSHTSGKRFAIEDYMDPYLLMQASKKLKLFEYKQSNAIGNRRSRLHSEYSQRVNSFQWPSEELQAMTNRSEQLPSWWRVDAASDQLSDSFHWPSSELRGMLNGTSSNSGNFTCKLLNFDRQCKNL</sequence>
<gene>
    <name evidence="2" type="ORF">KP509_14G030800</name>
</gene>
<evidence type="ECO:0000313" key="2">
    <source>
        <dbReference type="EMBL" id="KAH7415162.1"/>
    </source>
</evidence>
<comment type="caution">
    <text evidence="2">The sequence shown here is derived from an EMBL/GenBank/DDBJ whole genome shotgun (WGS) entry which is preliminary data.</text>
</comment>